<dbReference type="NCBIfam" id="NF006761">
    <property type="entry name" value="PRK09282.1"/>
    <property type="match status" value="1"/>
</dbReference>
<dbReference type="SUPFAM" id="SSF51246">
    <property type="entry name" value="Rudiment single hybrid motif"/>
    <property type="match status" value="1"/>
</dbReference>
<feature type="modified residue" description="N6-biotinyllysine" evidence="13">
    <location>
        <position position="1107"/>
    </location>
</feature>
<dbReference type="InterPro" id="IPR005482">
    <property type="entry name" value="Biotin_COase_C"/>
</dbReference>
<dbReference type="NCBIfam" id="TIGR01235">
    <property type="entry name" value="pyruv_carbox"/>
    <property type="match status" value="1"/>
</dbReference>
<evidence type="ECO:0000256" key="3">
    <source>
        <dbReference type="ARBA" id="ARBA00022598"/>
    </source>
</evidence>
<dbReference type="SUPFAM" id="SSF52440">
    <property type="entry name" value="PreATP-grasp domain"/>
    <property type="match status" value="1"/>
</dbReference>
<evidence type="ECO:0000259" key="17">
    <source>
        <dbReference type="PROSITE" id="PS50991"/>
    </source>
</evidence>
<dbReference type="Pfam" id="PF00289">
    <property type="entry name" value="Biotin_carb_N"/>
    <property type="match status" value="1"/>
</dbReference>
<evidence type="ECO:0000256" key="4">
    <source>
        <dbReference type="ARBA" id="ARBA00022723"/>
    </source>
</evidence>
<dbReference type="PROSITE" id="PS50991">
    <property type="entry name" value="PYR_CT"/>
    <property type="match status" value="1"/>
</dbReference>
<feature type="binding site" evidence="12">
    <location>
        <position position="738"/>
    </location>
    <ligand>
        <name>Mn(2+)</name>
        <dbReference type="ChEBI" id="CHEBI:29035"/>
    </ligand>
</feature>
<dbReference type="Pfam" id="PF02436">
    <property type="entry name" value="PYC_OADA"/>
    <property type="match status" value="1"/>
</dbReference>
<feature type="binding site" evidence="11">
    <location>
        <position position="116"/>
    </location>
    <ligand>
        <name>ATP</name>
        <dbReference type="ChEBI" id="CHEBI:30616"/>
    </ligand>
</feature>
<dbReference type="EC" id="6.4.1.1" evidence="2 9"/>
<dbReference type="PANTHER" id="PTHR43778">
    <property type="entry name" value="PYRUVATE CARBOXYLASE"/>
    <property type="match status" value="1"/>
</dbReference>
<dbReference type="AlphaFoldDB" id="A0A6G7WJN2"/>
<dbReference type="GeneID" id="94553662"/>
<dbReference type="Pfam" id="PF00364">
    <property type="entry name" value="Biotin_lipoyl"/>
    <property type="match status" value="1"/>
</dbReference>
<dbReference type="InterPro" id="IPR016185">
    <property type="entry name" value="PreATP-grasp_dom_sf"/>
</dbReference>
<keyword evidence="19" id="KW-1185">Reference proteome</keyword>
<evidence type="ECO:0000256" key="6">
    <source>
        <dbReference type="ARBA" id="ARBA00022840"/>
    </source>
</evidence>
<feature type="binding site" evidence="12">
    <location>
        <position position="736"/>
    </location>
    <ligand>
        <name>Mn(2+)</name>
        <dbReference type="ChEBI" id="CHEBI:29035"/>
    </ligand>
</feature>
<comment type="cofactor">
    <cofactor evidence="1 9">
        <name>biotin</name>
        <dbReference type="ChEBI" id="CHEBI:57586"/>
    </cofactor>
</comment>
<dbReference type="GO" id="GO:0004736">
    <property type="term" value="F:pyruvate carboxylase activity"/>
    <property type="evidence" value="ECO:0007669"/>
    <property type="project" value="UniProtKB-EC"/>
</dbReference>
<evidence type="ECO:0000259" key="15">
    <source>
        <dbReference type="PROSITE" id="PS50975"/>
    </source>
</evidence>
<dbReference type="PANTHER" id="PTHR43778:SF2">
    <property type="entry name" value="PYRUVATE CARBOXYLASE, MITOCHONDRIAL"/>
    <property type="match status" value="1"/>
</dbReference>
<evidence type="ECO:0000313" key="19">
    <source>
        <dbReference type="Proteomes" id="UP000501830"/>
    </source>
</evidence>
<dbReference type="SUPFAM" id="SSF56059">
    <property type="entry name" value="Glutathione synthetase ATP-binding domain-like"/>
    <property type="match status" value="1"/>
</dbReference>
<keyword evidence="5 9" id="KW-0547">Nucleotide-binding</keyword>
<dbReference type="EMBL" id="CP049889">
    <property type="protein sequence ID" value="QIK52391.1"/>
    <property type="molecule type" value="Genomic_DNA"/>
</dbReference>
<dbReference type="PROSITE" id="PS00867">
    <property type="entry name" value="CPSASE_2"/>
    <property type="match status" value="1"/>
</dbReference>
<keyword evidence="3 9" id="KW-0436">Ligase</keyword>
<dbReference type="InterPro" id="IPR011764">
    <property type="entry name" value="Biotin_carboxylation_dom"/>
</dbReference>
<evidence type="ECO:0000256" key="9">
    <source>
        <dbReference type="PIRNR" id="PIRNR001594"/>
    </source>
</evidence>
<dbReference type="PROSITE" id="PS50968">
    <property type="entry name" value="BIOTINYL_LIPOYL"/>
    <property type="match status" value="1"/>
</dbReference>
<feature type="modified residue" description="N6-carboxylysine" evidence="13">
    <location>
        <position position="707"/>
    </location>
</feature>
<evidence type="ECO:0000256" key="10">
    <source>
        <dbReference type="PIRSR" id="PIRSR001594-1"/>
    </source>
</evidence>
<evidence type="ECO:0000256" key="11">
    <source>
        <dbReference type="PIRSR" id="PIRSR001594-2"/>
    </source>
</evidence>
<dbReference type="CDD" id="cd06850">
    <property type="entry name" value="biotinyl_domain"/>
    <property type="match status" value="1"/>
</dbReference>
<dbReference type="GO" id="GO:0005737">
    <property type="term" value="C:cytoplasm"/>
    <property type="evidence" value="ECO:0007669"/>
    <property type="project" value="TreeGrafter"/>
</dbReference>
<reference evidence="18 19" key="1">
    <citation type="journal article" date="2017" name="Int. J. Syst. Evol. Microbiol.">
        <title>Jeotgalibaca porci sp. nov. and Jeotgalibaca arthritidis sp. nov., isolated from pigs, and emended description of the genus Jeotgalibaca.</title>
        <authorList>
            <person name="Zamora L."/>
            <person name="Perez-Sancho M."/>
            <person name="Dominguez L."/>
            <person name="Fernandez-Garayzabal J.F."/>
            <person name="Vela A.I."/>
        </authorList>
    </citation>
    <scope>NUCLEOTIDE SEQUENCE [LARGE SCALE GENOMIC DNA]</scope>
    <source>
        <strain evidence="18 19">CCUG 69148</strain>
    </source>
</reference>
<accession>A0A6G7WJN2</accession>
<dbReference type="InterPro" id="IPR011761">
    <property type="entry name" value="ATP-grasp"/>
</dbReference>
<feature type="binding site" evidence="11">
    <location>
        <position position="610"/>
    </location>
    <ligand>
        <name>substrate</name>
    </ligand>
</feature>
<dbReference type="InterPro" id="IPR005481">
    <property type="entry name" value="BC-like_N"/>
</dbReference>
<dbReference type="SUPFAM" id="SSF51569">
    <property type="entry name" value="Aldolase"/>
    <property type="match status" value="1"/>
</dbReference>
<dbReference type="SMART" id="SM00878">
    <property type="entry name" value="Biotin_carb_C"/>
    <property type="match status" value="1"/>
</dbReference>
<sequence length="1143" mass="127399">MKKVLVANRGEIAIRIFRALTELEIDTVGIYAQEDEGSVHRFKADEAYLVGKEKKPIDAYLDIEGIIKIAKDSGADGIHPGYGFLSENIHFARRCQEEGIKFIGPTLHHLDIFGDKIKAKTAAIAAGIQSIPGSDGPVSTIEEVLTFADEHGYPIIMKAALGGGGRGMRVARDKEEAIDGFKRARSEALSAFGNDELYVERYIQDPKHIEVQILGDEHGNVIHLYERDCSVQRRHQKVVEVAPCINMPDSLRNEICEAALRLMKHVGYVNAGTVEFLVEGDRFYFIEVNPRVQVEHTITELITGVDIVQAQIEIAQGLRLHEDIGIPEQANIPLIGAAIQCRITTEDPLNNFFPDTGKINTYRSPGGFGIRLDAGNGFQGTVVSPFFDSLLVKACVHAPDFAQANKKMVRALTEFRIRGVKTNIPFLKNVIMHPEFVSGDAKTTFIDGTPELFEFPETLNRGNKMLAYLGNITVNGFPGIERNTKKFYEMPRIPQGLQVPEKEIVTAKMILDKQGPEAVSQWVREQNNVLLTDTTFRDAHQSLLATRVRTNDLLKIAEATQAGMPQLFSNELWGGATFDVAYRFLNEDPWERLRKLRKKMPNTLFQMLFRGSNGVGYQNYPDNALKRFIEGASENGVDVFRLFDSLNWTEQLEKSIQYVRDVNKIAEAAICYTGDLNDPKQAKYTIAYYKEMAKELEQMGAHIIAIKDMAGLLKPQAAYRLVSELKDTVSVPIHLHTHDTSGNGIFTLSEAIKAGVDIVDVAQSAMSGTTSQPSLSSLYFAMEGSERAPEINIENVQKINRYWEDVRSYYNDFETGIHTTSTEVYHHEMPGGQYTNLQQQAKSVGLEDSWDTVKDMYATVNGMFGDIVKVTPSSKVVGDMALFMVQNKLTEEAVYERGNTLDFPQSVVSFFKGDLGQPTGGFPEKLQAIILKDEEPLTVRPGSLREPIDFEVLKQELTEKIKREPSEEDLLGYLMYPEVFLGYAENLNLFGDVTKLDTPSFFHGMRTGEQIEVVIEKGKTLIIKLNQIGEPDADGMRVLYFELNGQGREVEVKDASITSTSAIRKKAEPTNKGHVGATMPGSVLEVLVKKGDRVNKGDAVVVTEAMKMETTIRSTINGVVDQIYVIDGDRIDSGDLMIEIDSK</sequence>
<dbReference type="FunFam" id="3.20.20.70:FF:000033">
    <property type="entry name" value="Pyruvate carboxylase"/>
    <property type="match status" value="1"/>
</dbReference>
<feature type="domain" description="ATP-grasp" evidence="15">
    <location>
        <begin position="120"/>
        <end position="316"/>
    </location>
</feature>
<evidence type="ECO:0000256" key="2">
    <source>
        <dbReference type="ARBA" id="ARBA00013057"/>
    </source>
</evidence>
<feature type="binding site" evidence="11">
    <location>
        <position position="871"/>
    </location>
    <ligand>
        <name>substrate</name>
    </ligand>
</feature>
<dbReference type="FunFam" id="2.40.50.100:FF:000003">
    <property type="entry name" value="Acetyl-CoA carboxylase biotin carboxyl carrier protein"/>
    <property type="match status" value="1"/>
</dbReference>
<dbReference type="NCBIfam" id="NF009554">
    <property type="entry name" value="PRK12999.1"/>
    <property type="match status" value="1"/>
</dbReference>
<dbReference type="GO" id="GO:0006094">
    <property type="term" value="P:gluconeogenesis"/>
    <property type="evidence" value="ECO:0007669"/>
    <property type="project" value="InterPro"/>
</dbReference>
<name>A0A6G7WJN2_9LACT</name>
<evidence type="ECO:0000259" key="14">
    <source>
        <dbReference type="PROSITE" id="PS50968"/>
    </source>
</evidence>
<protein>
    <recommendedName>
        <fullName evidence="2 9">Pyruvate carboxylase</fullName>
        <ecNumber evidence="2 9">6.4.1.1</ecNumber>
    </recommendedName>
</protein>
<dbReference type="InterPro" id="IPR003379">
    <property type="entry name" value="Carboxylase_cons_dom"/>
</dbReference>
<organism evidence="18 19">
    <name type="scientific">Jeotgalibaca porci</name>
    <dbReference type="NCBI Taxonomy" id="1868793"/>
    <lineage>
        <taxon>Bacteria</taxon>
        <taxon>Bacillati</taxon>
        <taxon>Bacillota</taxon>
        <taxon>Bacilli</taxon>
        <taxon>Lactobacillales</taxon>
        <taxon>Carnobacteriaceae</taxon>
        <taxon>Jeotgalibaca</taxon>
    </lineage>
</organism>
<dbReference type="FunFam" id="3.30.470.20:FF:000012">
    <property type="entry name" value="Pyruvate carboxylase"/>
    <property type="match status" value="1"/>
</dbReference>
<evidence type="ECO:0000259" key="16">
    <source>
        <dbReference type="PROSITE" id="PS50979"/>
    </source>
</evidence>
<gene>
    <name evidence="18" type="ORF">G7058_10230</name>
</gene>
<feature type="domain" description="Lipoyl-binding" evidence="14">
    <location>
        <begin position="1072"/>
        <end position="1141"/>
    </location>
</feature>
<dbReference type="PROSITE" id="PS50975">
    <property type="entry name" value="ATP_GRASP"/>
    <property type="match status" value="1"/>
</dbReference>
<dbReference type="InterPro" id="IPR000891">
    <property type="entry name" value="PYR_CT"/>
</dbReference>
<dbReference type="Gene3D" id="2.40.50.100">
    <property type="match status" value="1"/>
</dbReference>
<evidence type="ECO:0000256" key="7">
    <source>
        <dbReference type="ARBA" id="ARBA00023211"/>
    </source>
</evidence>
<dbReference type="GO" id="GO:0005524">
    <property type="term" value="F:ATP binding"/>
    <property type="evidence" value="ECO:0007669"/>
    <property type="project" value="UniProtKB-UniRule"/>
</dbReference>
<dbReference type="PROSITE" id="PS00866">
    <property type="entry name" value="CPSASE_1"/>
    <property type="match status" value="1"/>
</dbReference>
<dbReference type="InterPro" id="IPR011053">
    <property type="entry name" value="Single_hybrid_motif"/>
</dbReference>
<evidence type="ECO:0000313" key="18">
    <source>
        <dbReference type="EMBL" id="QIK52391.1"/>
    </source>
</evidence>
<feature type="binding site" evidence="12">
    <location>
        <position position="538"/>
    </location>
    <ligand>
        <name>Mn(2+)</name>
        <dbReference type="ChEBI" id="CHEBI:29035"/>
    </ligand>
</feature>
<evidence type="ECO:0000256" key="12">
    <source>
        <dbReference type="PIRSR" id="PIRSR001594-3"/>
    </source>
</evidence>
<dbReference type="KEGG" id="jpo:G7058_10230"/>
<feature type="binding site" description="via carbamate group" evidence="12">
    <location>
        <position position="707"/>
    </location>
    <ligand>
        <name>Mn(2+)</name>
        <dbReference type="ChEBI" id="CHEBI:29035"/>
    </ligand>
</feature>
<evidence type="ECO:0000256" key="13">
    <source>
        <dbReference type="PIRSR" id="PIRSR001594-4"/>
    </source>
</evidence>
<dbReference type="CDD" id="cd07937">
    <property type="entry name" value="DRE_TIM_PC_TC_5S"/>
    <property type="match status" value="1"/>
</dbReference>
<dbReference type="PROSITE" id="PS50979">
    <property type="entry name" value="BC"/>
    <property type="match status" value="1"/>
</dbReference>
<dbReference type="SUPFAM" id="SSF51230">
    <property type="entry name" value="Single hybrid motif"/>
    <property type="match status" value="1"/>
</dbReference>
<keyword evidence="4 12" id="KW-0479">Metal-binding</keyword>
<keyword evidence="7" id="KW-0464">Manganese</keyword>
<proteinExistence type="predicted"/>
<dbReference type="InterPro" id="IPR005930">
    <property type="entry name" value="Pyruv_COase"/>
</dbReference>
<dbReference type="PIRSF" id="PIRSF001594">
    <property type="entry name" value="Pyruv_carbox"/>
    <property type="match status" value="1"/>
</dbReference>
<dbReference type="Gene3D" id="3.20.20.70">
    <property type="entry name" value="Aldolase class I"/>
    <property type="match status" value="1"/>
</dbReference>
<feature type="domain" description="Pyruvate carboxyltransferase" evidence="17">
    <location>
        <begin position="529"/>
        <end position="797"/>
    </location>
</feature>
<dbReference type="Proteomes" id="UP000501830">
    <property type="component" value="Chromosome"/>
</dbReference>
<dbReference type="Gene3D" id="3.10.600.10">
    <property type="entry name" value="pyruvate carboxylase f1077a mutant domain"/>
    <property type="match status" value="1"/>
</dbReference>
<dbReference type="SUPFAM" id="SSF89000">
    <property type="entry name" value="post-HMGL domain-like"/>
    <property type="match status" value="1"/>
</dbReference>
<dbReference type="InterPro" id="IPR000089">
    <property type="entry name" value="Biotin_lipoyl"/>
</dbReference>
<dbReference type="Gene3D" id="3.30.470.20">
    <property type="entry name" value="ATP-grasp fold, B domain"/>
    <property type="match status" value="1"/>
</dbReference>
<evidence type="ECO:0000256" key="5">
    <source>
        <dbReference type="ARBA" id="ARBA00022741"/>
    </source>
</evidence>
<feature type="binding site" evidence="11">
    <location>
        <position position="200"/>
    </location>
    <ligand>
        <name>ATP</name>
        <dbReference type="ChEBI" id="CHEBI:30616"/>
    </ligand>
</feature>
<dbReference type="FunFam" id="3.40.50.20:FF:000010">
    <property type="entry name" value="Propionyl-CoA carboxylase subunit alpha"/>
    <property type="match status" value="1"/>
</dbReference>
<evidence type="ECO:0000256" key="8">
    <source>
        <dbReference type="ARBA" id="ARBA00023267"/>
    </source>
</evidence>
<comment type="catalytic activity">
    <reaction evidence="9">
        <text>hydrogencarbonate + pyruvate + ATP = oxaloacetate + ADP + phosphate + H(+)</text>
        <dbReference type="Rhea" id="RHEA:20844"/>
        <dbReference type="ChEBI" id="CHEBI:15361"/>
        <dbReference type="ChEBI" id="CHEBI:15378"/>
        <dbReference type="ChEBI" id="CHEBI:16452"/>
        <dbReference type="ChEBI" id="CHEBI:17544"/>
        <dbReference type="ChEBI" id="CHEBI:30616"/>
        <dbReference type="ChEBI" id="CHEBI:43474"/>
        <dbReference type="ChEBI" id="CHEBI:456216"/>
        <dbReference type="EC" id="6.4.1.1"/>
    </reaction>
</comment>
<dbReference type="InterPro" id="IPR011054">
    <property type="entry name" value="Rudment_hybrid_motif"/>
</dbReference>
<comment type="function">
    <text evidence="9">Catalyzes a 2-step reaction, involving the ATP-dependent carboxylation of the covalently attached biotin in the first step and the transfer of the carboxyl group to pyruvate in the second.</text>
</comment>
<evidence type="ECO:0000256" key="1">
    <source>
        <dbReference type="ARBA" id="ARBA00001953"/>
    </source>
</evidence>
<dbReference type="RefSeq" id="WP_166063431.1">
    <property type="nucleotide sequence ID" value="NZ_CP049889.1"/>
</dbReference>
<keyword evidence="8 9" id="KW-0092">Biotin</keyword>
<feature type="domain" description="Biotin carboxylation" evidence="16">
    <location>
        <begin position="1"/>
        <end position="451"/>
    </location>
</feature>
<feature type="binding site" evidence="11">
    <location>
        <position position="235"/>
    </location>
    <ligand>
        <name>ATP</name>
        <dbReference type="ChEBI" id="CHEBI:30616"/>
    </ligand>
</feature>
<keyword evidence="18" id="KW-0670">Pyruvate</keyword>
<dbReference type="FunFam" id="3.30.1490.20:FF:000018">
    <property type="entry name" value="Biotin carboxylase"/>
    <property type="match status" value="1"/>
</dbReference>
<dbReference type="InterPro" id="IPR005479">
    <property type="entry name" value="CPAse_ATP-bd"/>
</dbReference>
<dbReference type="Pfam" id="PF02786">
    <property type="entry name" value="CPSase_L_D2"/>
    <property type="match status" value="1"/>
</dbReference>
<dbReference type="InterPro" id="IPR055268">
    <property type="entry name" value="PCB-like"/>
</dbReference>
<dbReference type="Pfam" id="PF02785">
    <property type="entry name" value="Biotin_carb_C"/>
    <property type="match status" value="1"/>
</dbReference>
<dbReference type="GO" id="GO:0046872">
    <property type="term" value="F:metal ion binding"/>
    <property type="evidence" value="ECO:0007669"/>
    <property type="project" value="UniProtKB-KW"/>
</dbReference>
<keyword evidence="6 9" id="KW-0067">ATP-binding</keyword>
<feature type="active site" evidence="10">
    <location>
        <position position="291"/>
    </location>
</feature>
<dbReference type="InterPro" id="IPR013785">
    <property type="entry name" value="Aldolase_TIM"/>
</dbReference>
<dbReference type="Pfam" id="PF00682">
    <property type="entry name" value="HMGL-like"/>
    <property type="match status" value="1"/>
</dbReference>